<dbReference type="OrthoDB" id="9788959at2"/>
<dbReference type="Proteomes" id="UP000199656">
    <property type="component" value="Unassembled WGS sequence"/>
</dbReference>
<keyword evidence="4" id="KW-1185">Reference proteome</keyword>
<evidence type="ECO:0000256" key="1">
    <source>
        <dbReference type="ARBA" id="ARBA00008791"/>
    </source>
</evidence>
<dbReference type="SUPFAM" id="SSF52402">
    <property type="entry name" value="Adenine nucleotide alpha hydrolases-like"/>
    <property type="match status" value="2"/>
</dbReference>
<protein>
    <submittedName>
        <fullName evidence="3">Nucleotide-binding universal stress protein, UspA family</fullName>
    </submittedName>
</protein>
<evidence type="ECO:0000313" key="4">
    <source>
        <dbReference type="Proteomes" id="UP000199656"/>
    </source>
</evidence>
<feature type="domain" description="UspA" evidence="2">
    <location>
        <begin position="2"/>
        <end position="144"/>
    </location>
</feature>
<dbReference type="CDD" id="cd00293">
    <property type="entry name" value="USP-like"/>
    <property type="match status" value="1"/>
</dbReference>
<dbReference type="PANTHER" id="PTHR46268">
    <property type="entry name" value="STRESS RESPONSE PROTEIN NHAX"/>
    <property type="match status" value="1"/>
</dbReference>
<dbReference type="Pfam" id="PF00582">
    <property type="entry name" value="Usp"/>
    <property type="match status" value="1"/>
</dbReference>
<comment type="similarity">
    <text evidence="1">Belongs to the universal stress protein A family.</text>
</comment>
<dbReference type="EMBL" id="FNRL01000048">
    <property type="protein sequence ID" value="SEB11045.1"/>
    <property type="molecule type" value="Genomic_DNA"/>
</dbReference>
<proteinExistence type="inferred from homology"/>
<dbReference type="STRING" id="408074.SAMN05660909_05543"/>
<gene>
    <name evidence="3" type="ORF">SAMN05660909_05543</name>
</gene>
<dbReference type="PRINTS" id="PR01438">
    <property type="entry name" value="UNVRSLSTRESS"/>
</dbReference>
<dbReference type="PANTHER" id="PTHR46268:SF6">
    <property type="entry name" value="UNIVERSAL STRESS PROTEIN UP12"/>
    <property type="match status" value="1"/>
</dbReference>
<evidence type="ECO:0000313" key="3">
    <source>
        <dbReference type="EMBL" id="SEB11045.1"/>
    </source>
</evidence>
<organism evidence="3 4">
    <name type="scientific">Chitinophaga terrae</name>
    <name type="common">ex Kim and Jung 2007</name>
    <dbReference type="NCBI Taxonomy" id="408074"/>
    <lineage>
        <taxon>Bacteria</taxon>
        <taxon>Pseudomonadati</taxon>
        <taxon>Bacteroidota</taxon>
        <taxon>Chitinophagia</taxon>
        <taxon>Chitinophagales</taxon>
        <taxon>Chitinophagaceae</taxon>
        <taxon>Chitinophaga</taxon>
    </lineage>
</organism>
<evidence type="ECO:0000259" key="2">
    <source>
        <dbReference type="Pfam" id="PF00582"/>
    </source>
</evidence>
<reference evidence="4" key="1">
    <citation type="submission" date="2016-10" db="EMBL/GenBank/DDBJ databases">
        <authorList>
            <person name="Varghese N."/>
            <person name="Submissions S."/>
        </authorList>
    </citation>
    <scope>NUCLEOTIDE SEQUENCE [LARGE SCALE GENOMIC DNA]</scope>
    <source>
        <strain evidence="4">DSM 23920</strain>
    </source>
</reference>
<sequence>MKSMLILTDFSDAAFRAAEYAINFAGQLGIEKAILYHAYRTIAQGTDFWVPAPKVDNQIYIDTMEALGLLHDQLENVRTANQVKLEILAEDAFLPERINSLCKEQGVSLVAMGVSGKSNLDSLFMGSNTSQVLKESDCTVLIVPNETVVKPVESVAFATDVEVFTQPVLDTLATFLNSLKPGVYVIDTSVDKRSNDWIPDVLKAYQPQFFHTKEGDVVKGALEFASQHKVSMIITVPQQQSFLSSIFHKSISKELAYNARLPLLSIPSKEK</sequence>
<dbReference type="InterPro" id="IPR006016">
    <property type="entry name" value="UspA"/>
</dbReference>
<dbReference type="RefSeq" id="WP_089766175.1">
    <property type="nucleotide sequence ID" value="NZ_BKAT01000070.1"/>
</dbReference>
<dbReference type="AlphaFoldDB" id="A0A1H4GN68"/>
<dbReference type="InterPro" id="IPR006015">
    <property type="entry name" value="Universal_stress_UspA"/>
</dbReference>
<dbReference type="Gene3D" id="3.40.50.620">
    <property type="entry name" value="HUPs"/>
    <property type="match status" value="2"/>
</dbReference>
<dbReference type="InterPro" id="IPR014729">
    <property type="entry name" value="Rossmann-like_a/b/a_fold"/>
</dbReference>
<name>A0A1H4GN68_9BACT</name>
<accession>A0A1H4GN68</accession>